<feature type="compositionally biased region" description="Low complexity" evidence="1">
    <location>
        <begin position="23"/>
        <end position="49"/>
    </location>
</feature>
<reference evidence="4" key="1">
    <citation type="submission" date="2018-05" db="EMBL/GenBank/DDBJ databases">
        <title>Complete Genome Sequence of Methylobacterium sp. 17SD2-17.</title>
        <authorList>
            <person name="Srinivasan S."/>
        </authorList>
    </citation>
    <scope>NUCLEOTIDE SEQUENCE [LARGE SCALE GENOMIC DNA]</scope>
    <source>
        <strain evidence="4">17SD2-17</strain>
    </source>
</reference>
<accession>A0A2U8W5C1</accession>
<feature type="compositionally biased region" description="Polar residues" evidence="1">
    <location>
        <begin position="50"/>
        <end position="59"/>
    </location>
</feature>
<sequence>MKLHAPLIALALIAGSASLALAQGAGNAPSSGHSSGASTSSGNNPGSATDPSTPSKGAR</sequence>
<dbReference type="EMBL" id="CP029550">
    <property type="protein sequence ID" value="AWN40831.1"/>
    <property type="molecule type" value="Genomic_DNA"/>
</dbReference>
<evidence type="ECO:0000256" key="1">
    <source>
        <dbReference type="SAM" id="MobiDB-lite"/>
    </source>
</evidence>
<evidence type="ECO:0000313" key="4">
    <source>
        <dbReference type="Proteomes" id="UP000245926"/>
    </source>
</evidence>
<gene>
    <name evidence="3" type="ORF">DK389_10200</name>
</gene>
<feature type="signal peptide" evidence="2">
    <location>
        <begin position="1"/>
        <end position="22"/>
    </location>
</feature>
<keyword evidence="2" id="KW-0732">Signal</keyword>
<dbReference type="KEGG" id="mets:DK389_10200"/>
<dbReference type="RefSeq" id="WP_109889323.1">
    <property type="nucleotide sequence ID" value="NZ_CP029550.1"/>
</dbReference>
<evidence type="ECO:0000256" key="2">
    <source>
        <dbReference type="SAM" id="SignalP"/>
    </source>
</evidence>
<protein>
    <submittedName>
        <fullName evidence="3">Uncharacterized protein</fullName>
    </submittedName>
</protein>
<feature type="region of interest" description="Disordered" evidence="1">
    <location>
        <begin position="23"/>
        <end position="59"/>
    </location>
</feature>
<proteinExistence type="predicted"/>
<dbReference type="AlphaFoldDB" id="A0A2U8W5C1"/>
<keyword evidence="4" id="KW-1185">Reference proteome</keyword>
<name>A0A2U8W5C1_9HYPH</name>
<organism evidence="3 4">
    <name type="scientific">Methylobacterium durans</name>
    <dbReference type="NCBI Taxonomy" id="2202825"/>
    <lineage>
        <taxon>Bacteria</taxon>
        <taxon>Pseudomonadati</taxon>
        <taxon>Pseudomonadota</taxon>
        <taxon>Alphaproteobacteria</taxon>
        <taxon>Hyphomicrobiales</taxon>
        <taxon>Methylobacteriaceae</taxon>
        <taxon>Methylobacterium</taxon>
    </lineage>
</organism>
<evidence type="ECO:0000313" key="3">
    <source>
        <dbReference type="EMBL" id="AWN40831.1"/>
    </source>
</evidence>
<feature type="chain" id="PRO_5016129315" evidence="2">
    <location>
        <begin position="23"/>
        <end position="59"/>
    </location>
</feature>
<dbReference type="Proteomes" id="UP000245926">
    <property type="component" value="Chromosome"/>
</dbReference>